<dbReference type="GO" id="GO:0008168">
    <property type="term" value="F:methyltransferase activity"/>
    <property type="evidence" value="ECO:0007669"/>
    <property type="project" value="UniProtKB-KW"/>
</dbReference>
<accession>A0A2A8CYX7</accession>
<evidence type="ECO:0000256" key="1">
    <source>
        <dbReference type="SAM" id="MobiDB-lite"/>
    </source>
</evidence>
<reference evidence="2 3" key="1">
    <citation type="submission" date="2017-10" db="EMBL/GenBank/DDBJ databases">
        <title>Draft genome of Longibacter Salinarum.</title>
        <authorList>
            <person name="Goh K.M."/>
            <person name="Shamsir M.S."/>
            <person name="Lim S.W."/>
        </authorList>
    </citation>
    <scope>NUCLEOTIDE SEQUENCE [LARGE SCALE GENOMIC DNA]</scope>
    <source>
        <strain evidence="2 3">KCTC 52045</strain>
    </source>
</reference>
<dbReference type="SUPFAM" id="SSF53335">
    <property type="entry name" value="S-adenosyl-L-methionine-dependent methyltransferases"/>
    <property type="match status" value="1"/>
</dbReference>
<dbReference type="GO" id="GO:0032259">
    <property type="term" value="P:methylation"/>
    <property type="evidence" value="ECO:0007669"/>
    <property type="project" value="UniProtKB-KW"/>
</dbReference>
<protein>
    <submittedName>
        <fullName evidence="2">Methyltransferase type 11</fullName>
    </submittedName>
</protein>
<dbReference type="OrthoDB" id="2370471at2"/>
<comment type="caution">
    <text evidence="2">The sequence shown here is derived from an EMBL/GenBank/DDBJ whole genome shotgun (WGS) entry which is preliminary data.</text>
</comment>
<dbReference type="RefSeq" id="WP_098075091.1">
    <property type="nucleotide sequence ID" value="NZ_PDEQ01000003.1"/>
</dbReference>
<feature type="region of interest" description="Disordered" evidence="1">
    <location>
        <begin position="1"/>
        <end position="25"/>
    </location>
</feature>
<keyword evidence="2" id="KW-0808">Transferase</keyword>
<dbReference type="Gene3D" id="3.40.50.150">
    <property type="entry name" value="Vaccinia Virus protein VP39"/>
    <property type="match status" value="1"/>
</dbReference>
<dbReference type="EMBL" id="PDEQ01000003">
    <property type="protein sequence ID" value="PEN13929.1"/>
    <property type="molecule type" value="Genomic_DNA"/>
</dbReference>
<evidence type="ECO:0000313" key="3">
    <source>
        <dbReference type="Proteomes" id="UP000220102"/>
    </source>
</evidence>
<evidence type="ECO:0000313" key="2">
    <source>
        <dbReference type="EMBL" id="PEN13929.1"/>
    </source>
</evidence>
<name>A0A2A8CYX7_9BACT</name>
<keyword evidence="2" id="KW-0489">Methyltransferase</keyword>
<dbReference type="Pfam" id="PF13489">
    <property type="entry name" value="Methyltransf_23"/>
    <property type="match status" value="1"/>
</dbReference>
<feature type="compositionally biased region" description="Polar residues" evidence="1">
    <location>
        <begin position="1"/>
        <end position="19"/>
    </location>
</feature>
<proteinExistence type="predicted"/>
<dbReference type="CDD" id="cd02440">
    <property type="entry name" value="AdoMet_MTases"/>
    <property type="match status" value="1"/>
</dbReference>
<keyword evidence="3" id="KW-1185">Reference proteome</keyword>
<organism evidence="2 3">
    <name type="scientific">Longibacter salinarum</name>
    <dbReference type="NCBI Taxonomy" id="1850348"/>
    <lineage>
        <taxon>Bacteria</taxon>
        <taxon>Pseudomonadati</taxon>
        <taxon>Rhodothermota</taxon>
        <taxon>Rhodothermia</taxon>
        <taxon>Rhodothermales</taxon>
        <taxon>Salisaetaceae</taxon>
        <taxon>Longibacter</taxon>
    </lineage>
</organism>
<dbReference type="AlphaFoldDB" id="A0A2A8CYX7"/>
<gene>
    <name evidence="2" type="ORF">CRI94_07695</name>
</gene>
<dbReference type="InterPro" id="IPR029063">
    <property type="entry name" value="SAM-dependent_MTases_sf"/>
</dbReference>
<dbReference type="Proteomes" id="UP000220102">
    <property type="component" value="Unassembled WGS sequence"/>
</dbReference>
<sequence>MEVSTASRIPLEQTGTTQHYRYDTRTTPPDVFEDLSATEWNRLTWSDLGRPYLVDNYSSEREKWENRHGEDMPVEVQWEHFNRRFHSLFMEDPDEATVRARQDLMEHLKEADLHGAVEVVRDLMQTKIWNYVHRVQDAVWDPRGKRALFEGLDVEKPNILFLGAADGYEAMQLLAMYPGGHAVLVDYDEFCKTDRFGNFPEAYPFLGHNPATGSHTVYHREDFDIDFVVSDIRDLDYGKEFDIVISVGLIEHFPDEYKPLVFDFHRRFLKPGGYAIMTTPRRQLRSKLFYVAMGNLMNYGYRELMDARQLGLYAYENGFDIKRAGYIKAHNGLVTQKR</sequence>